<reference evidence="2 3" key="1">
    <citation type="journal article" date="2020" name="ISME J.">
        <title>Uncovering the hidden diversity of litter-decomposition mechanisms in mushroom-forming fungi.</title>
        <authorList>
            <person name="Floudas D."/>
            <person name="Bentzer J."/>
            <person name="Ahren D."/>
            <person name="Johansson T."/>
            <person name="Persson P."/>
            <person name="Tunlid A."/>
        </authorList>
    </citation>
    <scope>NUCLEOTIDE SEQUENCE [LARGE SCALE GENOMIC DNA]</scope>
    <source>
        <strain evidence="2 3">CBS 406.79</strain>
    </source>
</reference>
<dbReference type="AlphaFoldDB" id="A0A8H5GKY3"/>
<dbReference type="Proteomes" id="UP000518752">
    <property type="component" value="Unassembled WGS sequence"/>
</dbReference>
<dbReference type="OrthoDB" id="3068015at2759"/>
<gene>
    <name evidence="2" type="ORF">D9757_011380</name>
</gene>
<dbReference type="EMBL" id="JAACJN010000147">
    <property type="protein sequence ID" value="KAF5366898.1"/>
    <property type="molecule type" value="Genomic_DNA"/>
</dbReference>
<accession>A0A8H5GKY3</accession>
<keyword evidence="3" id="KW-1185">Reference proteome</keyword>
<feature type="region of interest" description="Disordered" evidence="1">
    <location>
        <begin position="254"/>
        <end position="317"/>
    </location>
</feature>
<evidence type="ECO:0000256" key="1">
    <source>
        <dbReference type="SAM" id="MobiDB-lite"/>
    </source>
</evidence>
<proteinExistence type="predicted"/>
<evidence type="ECO:0000313" key="2">
    <source>
        <dbReference type="EMBL" id="KAF5366898.1"/>
    </source>
</evidence>
<feature type="region of interest" description="Disordered" evidence="1">
    <location>
        <begin position="337"/>
        <end position="366"/>
    </location>
</feature>
<evidence type="ECO:0000313" key="3">
    <source>
        <dbReference type="Proteomes" id="UP000518752"/>
    </source>
</evidence>
<sequence>MQGSPPYRHLLQLARPPLPAKATLATINQSSSFLISYVESRNQLLLTDDAGLRAWARGFAITVAIYREIVRVFTQDPSNHPVFIDHDSSQHTRAMIAADDFLLKNVHWTWDDSWLDQRWKDAALERKRIWEDEEEWRRRIKSNEEPLGKATESVEGRPQRPPEVDLRYGAIEAVRKKQADDTTTRALRVDEVVPDFSSHKRGTGALPDTSQQQQLTTLLCGPVSDRVTVTTESAATFSSPLMVRDIRQDIRIEGGLSCPPRIHRNSSDKERNTRIQQRKLARSSPVSAPPPRGISVHGDRISGSPPRRSTRVRRVPLRPDAAEAYSSLRHRKAIELIKSGHEDEGENDDSEETRVADSLLMASDSL</sequence>
<name>A0A8H5GKY3_9AGAR</name>
<organism evidence="2 3">
    <name type="scientific">Collybiopsis confluens</name>
    <dbReference type="NCBI Taxonomy" id="2823264"/>
    <lineage>
        <taxon>Eukaryota</taxon>
        <taxon>Fungi</taxon>
        <taxon>Dikarya</taxon>
        <taxon>Basidiomycota</taxon>
        <taxon>Agaricomycotina</taxon>
        <taxon>Agaricomycetes</taxon>
        <taxon>Agaricomycetidae</taxon>
        <taxon>Agaricales</taxon>
        <taxon>Marasmiineae</taxon>
        <taxon>Omphalotaceae</taxon>
        <taxon>Collybiopsis</taxon>
    </lineage>
</organism>
<protein>
    <submittedName>
        <fullName evidence="2">Uncharacterized protein</fullName>
    </submittedName>
</protein>
<comment type="caution">
    <text evidence="2">The sequence shown here is derived from an EMBL/GenBank/DDBJ whole genome shotgun (WGS) entry which is preliminary data.</text>
</comment>